<dbReference type="OrthoDB" id="1495773at2"/>
<reference evidence="1 2" key="1">
    <citation type="submission" date="2018-06" db="EMBL/GenBank/DDBJ databases">
        <title>The draft genome sequence of Crocinitomix sp. SM1701.</title>
        <authorList>
            <person name="Zhang X."/>
        </authorList>
    </citation>
    <scope>NUCLEOTIDE SEQUENCE [LARGE SCALE GENOMIC DNA]</scope>
    <source>
        <strain evidence="1 2">SM1701</strain>
    </source>
</reference>
<sequence>MEKVSLKVIIAGRTYPLTIKKEEEGAIMQAAEKINTNIKKLQGNYAVKDMQDLLAMTTLQFAVQANGSTAPSASIDPSFEEDLNRILEKINTQL</sequence>
<keyword evidence="1" id="KW-0132">Cell division</keyword>
<name>A0A2W1N0L2_9FLAO</name>
<evidence type="ECO:0000313" key="1">
    <source>
        <dbReference type="EMBL" id="PZE16481.1"/>
    </source>
</evidence>
<dbReference type="SUPFAM" id="SSF102829">
    <property type="entry name" value="Cell division protein ZapA-like"/>
    <property type="match status" value="1"/>
</dbReference>
<dbReference type="AlphaFoldDB" id="A0A2W1N0L2"/>
<keyword evidence="2" id="KW-1185">Reference proteome</keyword>
<keyword evidence="1" id="KW-0131">Cell cycle</keyword>
<organism evidence="1 2">
    <name type="scientific">Putridiphycobacter roseus</name>
    <dbReference type="NCBI Taxonomy" id="2219161"/>
    <lineage>
        <taxon>Bacteria</taxon>
        <taxon>Pseudomonadati</taxon>
        <taxon>Bacteroidota</taxon>
        <taxon>Flavobacteriia</taxon>
        <taxon>Flavobacteriales</taxon>
        <taxon>Crocinitomicaceae</taxon>
        <taxon>Putridiphycobacter</taxon>
    </lineage>
</organism>
<evidence type="ECO:0000313" key="2">
    <source>
        <dbReference type="Proteomes" id="UP000249248"/>
    </source>
</evidence>
<comment type="caution">
    <text evidence="1">The sequence shown here is derived from an EMBL/GenBank/DDBJ whole genome shotgun (WGS) entry which is preliminary data.</text>
</comment>
<dbReference type="Pfam" id="PF05164">
    <property type="entry name" value="ZapA"/>
    <property type="match status" value="1"/>
</dbReference>
<dbReference type="GO" id="GO:0051301">
    <property type="term" value="P:cell division"/>
    <property type="evidence" value="ECO:0007669"/>
    <property type="project" value="UniProtKB-KW"/>
</dbReference>
<dbReference type="InterPro" id="IPR007838">
    <property type="entry name" value="Cell_div_ZapA-like"/>
</dbReference>
<dbReference type="RefSeq" id="WP_111063940.1">
    <property type="nucleotide sequence ID" value="NZ_JBHUCU010000005.1"/>
</dbReference>
<dbReference type="EMBL" id="QKSB01000008">
    <property type="protein sequence ID" value="PZE16481.1"/>
    <property type="molecule type" value="Genomic_DNA"/>
</dbReference>
<accession>A0A2W1N0L2</accession>
<dbReference type="InterPro" id="IPR036192">
    <property type="entry name" value="Cell_div_ZapA-like_sf"/>
</dbReference>
<proteinExistence type="predicted"/>
<protein>
    <submittedName>
        <fullName evidence="1">Cell division protein ZapA</fullName>
    </submittedName>
</protein>
<gene>
    <name evidence="1" type="ORF">DNU06_13115</name>
</gene>
<dbReference type="Proteomes" id="UP000249248">
    <property type="component" value="Unassembled WGS sequence"/>
</dbReference>